<dbReference type="EMBL" id="BNJF01000005">
    <property type="protein sequence ID" value="GHO49325.1"/>
    <property type="molecule type" value="Genomic_DNA"/>
</dbReference>
<protein>
    <submittedName>
        <fullName evidence="1">Uncharacterized protein</fullName>
    </submittedName>
</protein>
<sequence length="143" mass="16383">MYLEYGNFRYAIYPDSSAQVRETRISFVMYQALLAGGKKYINRTDGAIRYLRGDGKLIRIPRASQKPLTNLSQLPEQQEVGNQDRVYILSPARAAEAYRAGRSDVIYPELHIDQRFGPIWSPGDEKPSLIRVFRKSRGMVITL</sequence>
<accession>A0A8J3MY64</accession>
<proteinExistence type="predicted"/>
<dbReference type="AlphaFoldDB" id="A0A8J3MY64"/>
<comment type="caution">
    <text evidence="1">The sequence shown here is derived from an EMBL/GenBank/DDBJ whole genome shotgun (WGS) entry which is preliminary data.</text>
</comment>
<evidence type="ECO:0000313" key="2">
    <source>
        <dbReference type="Proteomes" id="UP000612362"/>
    </source>
</evidence>
<gene>
    <name evidence="1" type="ORF">KSX_74880</name>
</gene>
<keyword evidence="2" id="KW-1185">Reference proteome</keyword>
<evidence type="ECO:0000313" key="1">
    <source>
        <dbReference type="EMBL" id="GHO49325.1"/>
    </source>
</evidence>
<organism evidence="1 2">
    <name type="scientific">Ktedonospora formicarum</name>
    <dbReference type="NCBI Taxonomy" id="2778364"/>
    <lineage>
        <taxon>Bacteria</taxon>
        <taxon>Bacillati</taxon>
        <taxon>Chloroflexota</taxon>
        <taxon>Ktedonobacteria</taxon>
        <taxon>Ktedonobacterales</taxon>
        <taxon>Ktedonobacteraceae</taxon>
        <taxon>Ktedonospora</taxon>
    </lineage>
</organism>
<dbReference type="Proteomes" id="UP000612362">
    <property type="component" value="Unassembled WGS sequence"/>
</dbReference>
<reference evidence="1" key="1">
    <citation type="submission" date="2020-10" db="EMBL/GenBank/DDBJ databases">
        <title>Taxonomic study of unclassified bacteria belonging to the class Ktedonobacteria.</title>
        <authorList>
            <person name="Yabe S."/>
            <person name="Wang C.M."/>
            <person name="Zheng Y."/>
            <person name="Sakai Y."/>
            <person name="Cavaletti L."/>
            <person name="Monciardini P."/>
            <person name="Donadio S."/>
        </authorList>
    </citation>
    <scope>NUCLEOTIDE SEQUENCE</scope>
    <source>
        <strain evidence="1">SOSP1-1</strain>
    </source>
</reference>
<name>A0A8J3MY64_9CHLR</name>